<sequence length="92" mass="10815">MFVNYNIGNILETSVLNVRYLRNINRLSKYKRKQLENKLILLEKIEGLIPLVVIKDEPMIFVINCKEKRSDIICMDSLTNTQTNKIFKSLNL</sequence>
<accession>A0A2U9IGQ3</accession>
<dbReference type="RefSeq" id="WP_110271060.1">
    <property type="nucleotide sequence ID" value="NZ_CP029289.2"/>
</dbReference>
<protein>
    <submittedName>
        <fullName evidence="1">Uncharacterized protein</fullName>
    </submittedName>
</protein>
<evidence type="ECO:0000313" key="2">
    <source>
        <dbReference type="Proteomes" id="UP000248044"/>
    </source>
</evidence>
<dbReference type="AlphaFoldDB" id="A0A2U9IGQ3"/>
<proteinExistence type="predicted"/>
<dbReference type="Proteomes" id="UP000248044">
    <property type="component" value="Chromosome"/>
</dbReference>
<reference evidence="1 2" key="1">
    <citation type="submission" date="2018-05" db="EMBL/GenBank/DDBJ databases">
        <title>Complete Genome Sequences of Extremely Thermoacidophilic, Metal-Mobilizing Type-Strain Members of the Archaeal Family Sulfolobaceae: Acidianus brierleyi DSM-1651T, Acidianus sulfidivorans DSM-18786T, Metallosphaera hakonensis DSM-7519T, and Metallosphaera prunae DSM-10039T.</title>
        <authorList>
            <person name="Counts J.A."/>
            <person name="Kelly R.M."/>
        </authorList>
    </citation>
    <scope>NUCLEOTIDE SEQUENCE [LARGE SCALE GENOMIC DNA]</scope>
    <source>
        <strain evidence="1 2">DSM 1651</strain>
    </source>
</reference>
<gene>
    <name evidence="1" type="ORF">DFR85_11800</name>
</gene>
<dbReference type="EMBL" id="CP029289">
    <property type="protein sequence ID" value="AWR95179.1"/>
    <property type="molecule type" value="Genomic_DNA"/>
</dbReference>
<dbReference type="GeneID" id="36832850"/>
<name>A0A2U9IGQ3_9CREN</name>
<evidence type="ECO:0000313" key="1">
    <source>
        <dbReference type="EMBL" id="AWR95179.1"/>
    </source>
</evidence>
<organism evidence="1 2">
    <name type="scientific">Acidianus brierleyi</name>
    <dbReference type="NCBI Taxonomy" id="41673"/>
    <lineage>
        <taxon>Archaea</taxon>
        <taxon>Thermoproteota</taxon>
        <taxon>Thermoprotei</taxon>
        <taxon>Sulfolobales</taxon>
        <taxon>Sulfolobaceae</taxon>
        <taxon>Acidianus</taxon>
    </lineage>
</organism>
<dbReference type="KEGG" id="abri:DFR85_11800"/>
<keyword evidence="2" id="KW-1185">Reference proteome</keyword>